<dbReference type="PRINTS" id="PR00625">
    <property type="entry name" value="JDOMAIN"/>
</dbReference>
<evidence type="ECO:0000256" key="5">
    <source>
        <dbReference type="ARBA" id="ARBA00023186"/>
    </source>
</evidence>
<dbReference type="InterPro" id="IPR036410">
    <property type="entry name" value="HSP_DnaJ_Cys-rich_dom_sf"/>
</dbReference>
<keyword evidence="1 7" id="KW-0479">Metal-binding</keyword>
<gene>
    <name evidence="11" type="primary">DNJA4</name>
</gene>
<evidence type="ECO:0000313" key="11">
    <source>
        <dbReference type="EMBL" id="ADO29024.1"/>
    </source>
</evidence>
<protein>
    <submittedName>
        <fullName evidence="11">DnaJ-like protein subfamily a member 4</fullName>
    </submittedName>
</protein>
<dbReference type="CDD" id="cd06257">
    <property type="entry name" value="DnaJ"/>
    <property type="match status" value="1"/>
</dbReference>
<dbReference type="Pfam" id="PF01556">
    <property type="entry name" value="DnaJ_C"/>
    <property type="match status" value="1"/>
</dbReference>
<dbReference type="GO" id="GO:0009408">
    <property type="term" value="P:response to heat"/>
    <property type="evidence" value="ECO:0007669"/>
    <property type="project" value="InterPro"/>
</dbReference>
<dbReference type="CTD" id="100528514"/>
<keyword evidence="5" id="KW-0143">Chaperone</keyword>
<dbReference type="InterPro" id="IPR036869">
    <property type="entry name" value="J_dom_sf"/>
</dbReference>
<dbReference type="InterPro" id="IPR001305">
    <property type="entry name" value="HSP_DnaJ_Cys-rich_dom"/>
</dbReference>
<evidence type="ECO:0000256" key="3">
    <source>
        <dbReference type="ARBA" id="ARBA00022771"/>
    </source>
</evidence>
<accession>E3TFD8</accession>
<dbReference type="HAMAP" id="MF_01152">
    <property type="entry name" value="DnaJ"/>
    <property type="match status" value="1"/>
</dbReference>
<feature type="domain" description="CR-type" evidence="10">
    <location>
        <begin position="124"/>
        <end position="208"/>
    </location>
</feature>
<keyword evidence="3 7" id="KW-0863">Zinc-finger</keyword>
<feature type="zinc finger region" description="CR-type" evidence="7">
    <location>
        <begin position="124"/>
        <end position="208"/>
    </location>
</feature>
<dbReference type="PROSITE" id="PS50076">
    <property type="entry name" value="DNAJ_2"/>
    <property type="match status" value="1"/>
</dbReference>
<evidence type="ECO:0000259" key="10">
    <source>
        <dbReference type="PROSITE" id="PS51188"/>
    </source>
</evidence>
<dbReference type="Gene3D" id="1.10.287.110">
    <property type="entry name" value="DnaJ domain"/>
    <property type="match status" value="1"/>
</dbReference>
<dbReference type="EMBL" id="GU589072">
    <property type="protein sequence ID" value="ADO29024.1"/>
    <property type="molecule type" value="mRNA"/>
</dbReference>
<evidence type="ECO:0000256" key="4">
    <source>
        <dbReference type="ARBA" id="ARBA00022833"/>
    </source>
</evidence>
<dbReference type="InterPro" id="IPR008971">
    <property type="entry name" value="HSP40/DnaJ_pept-bd"/>
</dbReference>
<keyword evidence="6" id="KW-0636">Prenylation</keyword>
<dbReference type="GO" id="GO:0051082">
    <property type="term" value="F:unfolded protein binding"/>
    <property type="evidence" value="ECO:0007669"/>
    <property type="project" value="InterPro"/>
</dbReference>
<dbReference type="RefSeq" id="NP_001187713.1">
    <property type="nucleotide sequence ID" value="NM_001200784.1"/>
</dbReference>
<keyword evidence="2" id="KW-0677">Repeat</keyword>
<dbReference type="GeneID" id="100528514"/>
<dbReference type="CDD" id="cd10719">
    <property type="entry name" value="DnaJ_zf"/>
    <property type="match status" value="1"/>
</dbReference>
<dbReference type="InterPro" id="IPR044713">
    <property type="entry name" value="DNJA1/2-like"/>
</dbReference>
<reference evidence="11" key="1">
    <citation type="journal article" date="2010" name="PLoS ONE">
        <title>Identification and characterization of full-length cDNAs in channel catfish (Ictalurus punctatus) and blue catfish (Ictalurus furcatus).</title>
        <authorList>
            <person name="Chen F."/>
            <person name="Lee Y."/>
            <person name="Jiang Y."/>
            <person name="Wang S."/>
            <person name="Peatman E."/>
            <person name="Abernathy J."/>
            <person name="Liu H."/>
            <person name="Liu S."/>
            <person name="Kucuktas H."/>
            <person name="Ke C."/>
            <person name="Liu Z."/>
        </authorList>
    </citation>
    <scope>NUCLEOTIDE SEQUENCE</scope>
</reference>
<dbReference type="Pfam" id="PF00226">
    <property type="entry name" value="DnaJ"/>
    <property type="match status" value="1"/>
</dbReference>
<dbReference type="FunFam" id="2.10.230.10:FF:000001">
    <property type="entry name" value="DnaJ subfamily A member 2"/>
    <property type="match status" value="1"/>
</dbReference>
<keyword evidence="4 7" id="KW-0862">Zinc</keyword>
<dbReference type="Gene3D" id="2.60.260.20">
    <property type="entry name" value="Urease metallochaperone UreE, N-terminal domain"/>
    <property type="match status" value="2"/>
</dbReference>
<dbReference type="SUPFAM" id="SSF49493">
    <property type="entry name" value="HSP40/DnaJ peptide-binding domain"/>
    <property type="match status" value="2"/>
</dbReference>
<keyword evidence="6" id="KW-0449">Lipoprotein</keyword>
<proteinExistence type="evidence at transcript level"/>
<evidence type="ECO:0000256" key="7">
    <source>
        <dbReference type="PROSITE-ProRule" id="PRU00546"/>
    </source>
</evidence>
<dbReference type="CDD" id="cd10747">
    <property type="entry name" value="DnaJ_C"/>
    <property type="match status" value="1"/>
</dbReference>
<evidence type="ECO:0000256" key="2">
    <source>
        <dbReference type="ARBA" id="ARBA00022737"/>
    </source>
</evidence>
<dbReference type="InterPro" id="IPR018253">
    <property type="entry name" value="DnaJ_domain_CS"/>
</dbReference>
<dbReference type="AlphaFoldDB" id="E3TFD8"/>
<dbReference type="InterPro" id="IPR001623">
    <property type="entry name" value="DnaJ_domain"/>
</dbReference>
<dbReference type="SMART" id="SM00271">
    <property type="entry name" value="DnaJ"/>
    <property type="match status" value="1"/>
</dbReference>
<dbReference type="PROSITE" id="PS51188">
    <property type="entry name" value="ZF_CR"/>
    <property type="match status" value="1"/>
</dbReference>
<dbReference type="SUPFAM" id="SSF46565">
    <property type="entry name" value="Chaperone J-domain"/>
    <property type="match status" value="1"/>
</dbReference>
<sequence length="408" mass="45429">MVKEKRYYEILGVSPEATVAEIKKSYRKLALKFHPDKNPDGAEKFKEISQAFEVLSDPKKRQIYDEGGEQAIKEGGSSDSMFHNPMDIFDMFFGGGMGSRHRGPQRGRDTVHPLSVTLEELYNGATRKLNVTKSVICDKCEGRGGKAGSVTPCRTCRGTGVEVHIRQIGIGFVQQSQTTCSTCHGSKEMIDPKDRCKNCNGKKVVREKKLLVVEIDKGMGDNQTIRFSGEGDQEPGVEPGDIVIAIDEQPHEQFHRRKMDLIYSMSLSVSEALTGFRRIVKTLDKRSLVIEAKPGEVIKPDEFRCIPNEGMPRYKSPFEHGRLVIKFAIDFPDTLDLTICGKLRQLLPRDREDIIPDDAEHCDLHAFDPQRDFNKSYGGSGGGGSREAYMDDDGSDGPGPQRVQCGAQ</sequence>
<organism evidence="11">
    <name type="scientific">Ictalurus punctatus</name>
    <name type="common">Channel catfish</name>
    <name type="synonym">Silurus punctatus</name>
    <dbReference type="NCBI Taxonomy" id="7998"/>
    <lineage>
        <taxon>Eukaryota</taxon>
        <taxon>Metazoa</taxon>
        <taxon>Chordata</taxon>
        <taxon>Craniata</taxon>
        <taxon>Vertebrata</taxon>
        <taxon>Euteleostomi</taxon>
        <taxon>Actinopterygii</taxon>
        <taxon>Neopterygii</taxon>
        <taxon>Teleostei</taxon>
        <taxon>Ostariophysi</taxon>
        <taxon>Siluriformes</taxon>
        <taxon>Ictaluridae</taxon>
        <taxon>Ictalurus</taxon>
    </lineage>
</organism>
<dbReference type="SUPFAM" id="SSF57938">
    <property type="entry name" value="DnaJ/Hsp40 cysteine-rich domain"/>
    <property type="match status" value="1"/>
</dbReference>
<name>E3TFD8_ICTPU</name>
<dbReference type="Gene3D" id="2.10.230.10">
    <property type="entry name" value="Heat shock protein DnaJ, cysteine-rich domain"/>
    <property type="match status" value="1"/>
</dbReference>
<dbReference type="FunFam" id="2.60.260.20:FF:000003">
    <property type="entry name" value="DnaJ subfamily A member 2"/>
    <property type="match status" value="1"/>
</dbReference>
<feature type="region of interest" description="Disordered" evidence="8">
    <location>
        <begin position="369"/>
        <end position="408"/>
    </location>
</feature>
<dbReference type="PANTHER" id="PTHR43888">
    <property type="entry name" value="DNAJ-LIKE-2, ISOFORM A-RELATED"/>
    <property type="match status" value="1"/>
</dbReference>
<dbReference type="InterPro" id="IPR012724">
    <property type="entry name" value="DnaJ"/>
</dbReference>
<dbReference type="GO" id="GO:0030544">
    <property type="term" value="F:Hsp70 protein binding"/>
    <property type="evidence" value="ECO:0007669"/>
    <property type="project" value="InterPro"/>
</dbReference>
<dbReference type="InterPro" id="IPR002939">
    <property type="entry name" value="DnaJ_C"/>
</dbReference>
<dbReference type="PROSITE" id="PS00636">
    <property type="entry name" value="DNAJ_1"/>
    <property type="match status" value="1"/>
</dbReference>
<evidence type="ECO:0000259" key="9">
    <source>
        <dbReference type="PROSITE" id="PS50076"/>
    </source>
</evidence>
<dbReference type="GO" id="GO:0006457">
    <property type="term" value="P:protein folding"/>
    <property type="evidence" value="ECO:0007669"/>
    <property type="project" value="InterPro"/>
</dbReference>
<dbReference type="Pfam" id="PF00684">
    <property type="entry name" value="DnaJ_CXXCXGXG"/>
    <property type="match status" value="1"/>
</dbReference>
<dbReference type="GO" id="GO:0005524">
    <property type="term" value="F:ATP binding"/>
    <property type="evidence" value="ECO:0007669"/>
    <property type="project" value="InterPro"/>
</dbReference>
<dbReference type="FunFam" id="1.10.287.110:FF:000014">
    <property type="entry name" value="dnaJ homolog subfamily A member 1"/>
    <property type="match status" value="1"/>
</dbReference>
<feature type="domain" description="J" evidence="9">
    <location>
        <begin position="6"/>
        <end position="68"/>
    </location>
</feature>
<dbReference type="GO" id="GO:0008270">
    <property type="term" value="F:zinc ion binding"/>
    <property type="evidence" value="ECO:0007669"/>
    <property type="project" value="UniProtKB-KW"/>
</dbReference>
<evidence type="ECO:0000256" key="8">
    <source>
        <dbReference type="SAM" id="MobiDB-lite"/>
    </source>
</evidence>
<evidence type="ECO:0000256" key="6">
    <source>
        <dbReference type="ARBA" id="ARBA00023289"/>
    </source>
</evidence>
<evidence type="ECO:0000256" key="1">
    <source>
        <dbReference type="ARBA" id="ARBA00022723"/>
    </source>
</evidence>